<evidence type="ECO:0000259" key="1">
    <source>
        <dbReference type="PROSITE" id="PS51746"/>
    </source>
</evidence>
<evidence type="ECO:0000313" key="2">
    <source>
        <dbReference type="EMBL" id="ADG14028.1"/>
    </source>
</evidence>
<proteinExistence type="predicted"/>
<dbReference type="CDD" id="cd00143">
    <property type="entry name" value="PP2Cc"/>
    <property type="match status" value="1"/>
</dbReference>
<dbReference type="SMART" id="SM00332">
    <property type="entry name" value="PP2Cc"/>
    <property type="match status" value="1"/>
</dbReference>
<dbReference type="NCBIfam" id="NF033484">
    <property type="entry name" value="Stp1_PP2C_phos"/>
    <property type="match status" value="1"/>
</dbReference>
<dbReference type="RefSeq" id="WP_013100773.1">
    <property type="nucleotide sequence ID" value="NC_014122.1"/>
</dbReference>
<sequence>MEFITKEVDKAYGVSHKGKRENNEDNILVEKINDIYLLAVADGLGGHNAGEVASKIATETLREVFLTNNEDIESLLIKAYEEAHKRILEEAVGDKEGMGTTLTTAVIRGDKCYIANCGDSRAYLIRNGEIVFKTKDHSLVQALIDNGIISEEEALTHPMKNIISHALGVELKVDLYNLELKEGDLLLLSSDGLHDYVREREILDVIREKKEVKEIVNSLLELALEKTKDNVSIIVYKH</sequence>
<dbReference type="SUPFAM" id="SSF81606">
    <property type="entry name" value="PP2C-like"/>
    <property type="match status" value="1"/>
</dbReference>
<feature type="domain" description="PPM-type phosphatase" evidence="1">
    <location>
        <begin position="11"/>
        <end position="238"/>
    </location>
</feature>
<dbReference type="GeneID" id="9132409"/>
<protein>
    <submittedName>
        <fullName evidence="2">Protein serine/threonine phosphatase</fullName>
    </submittedName>
</protein>
<keyword evidence="3" id="KW-1185">Reference proteome</keyword>
<dbReference type="InterPro" id="IPR015655">
    <property type="entry name" value="PP2C"/>
</dbReference>
<dbReference type="SMART" id="SM00331">
    <property type="entry name" value="PP2C_SIG"/>
    <property type="match status" value="1"/>
</dbReference>
<dbReference type="eggNOG" id="arCOG05302">
    <property type="taxonomic scope" value="Archaea"/>
</dbReference>
<dbReference type="Gene3D" id="3.60.40.10">
    <property type="entry name" value="PPM-type phosphatase domain"/>
    <property type="match status" value="1"/>
</dbReference>
<name>D5VTX5_METIM</name>
<dbReference type="HOGENOM" id="CLU_034545_4_2_2"/>
<gene>
    <name evidence="2" type="ordered locus">Metin_1378</name>
</gene>
<dbReference type="STRING" id="573063.Metin_1378"/>
<dbReference type="PROSITE" id="PS51746">
    <property type="entry name" value="PPM_2"/>
    <property type="match status" value="1"/>
</dbReference>
<dbReference type="PANTHER" id="PTHR47992">
    <property type="entry name" value="PROTEIN PHOSPHATASE"/>
    <property type="match status" value="1"/>
</dbReference>
<accession>D5VTX5</accession>
<dbReference type="AlphaFoldDB" id="D5VTX5"/>
<reference evidence="2" key="1">
    <citation type="submission" date="2010-04" db="EMBL/GenBank/DDBJ databases">
        <title>Complete sequence of Methanocaldococcus infernus ME.</title>
        <authorList>
            <consortium name="US DOE Joint Genome Institute"/>
            <person name="Lucas S."/>
            <person name="Copeland A."/>
            <person name="Lapidus A."/>
            <person name="Cheng J.-F."/>
            <person name="Bruce D."/>
            <person name="Goodwin L."/>
            <person name="Pitluck S."/>
            <person name="Munk A.C."/>
            <person name="Detter J.C."/>
            <person name="Han C."/>
            <person name="Tapia R."/>
            <person name="Land M."/>
            <person name="Hauser L."/>
            <person name="Kyrpides N."/>
            <person name="Mikhailova N."/>
            <person name="Sieprawska-Lupa M."/>
            <person name="Whitman W.B."/>
            <person name="Woyke T."/>
        </authorList>
    </citation>
    <scope>NUCLEOTIDE SEQUENCE [LARGE SCALE GENOMIC DNA]</scope>
    <source>
        <strain evidence="2">ME</strain>
    </source>
</reference>
<organism evidence="2 3">
    <name type="scientific">Methanocaldococcus infernus (strain DSM 11812 / JCM 15783 / ME)</name>
    <dbReference type="NCBI Taxonomy" id="573063"/>
    <lineage>
        <taxon>Archaea</taxon>
        <taxon>Methanobacteriati</taxon>
        <taxon>Methanobacteriota</taxon>
        <taxon>Methanomada group</taxon>
        <taxon>Methanococci</taxon>
        <taxon>Methanococcales</taxon>
        <taxon>Methanocaldococcaceae</taxon>
        <taxon>Methanocaldococcus</taxon>
    </lineage>
</organism>
<dbReference type="KEGG" id="mif:Metin_1378"/>
<dbReference type="InterPro" id="IPR036457">
    <property type="entry name" value="PPM-type-like_dom_sf"/>
</dbReference>
<dbReference type="Proteomes" id="UP000002061">
    <property type="component" value="Chromosome"/>
</dbReference>
<dbReference type="EMBL" id="CP002009">
    <property type="protein sequence ID" value="ADG14028.1"/>
    <property type="molecule type" value="Genomic_DNA"/>
</dbReference>
<dbReference type="OrthoDB" id="198002at2157"/>
<dbReference type="GO" id="GO:0004722">
    <property type="term" value="F:protein serine/threonine phosphatase activity"/>
    <property type="evidence" value="ECO:0007669"/>
    <property type="project" value="InterPro"/>
</dbReference>
<dbReference type="InterPro" id="IPR001932">
    <property type="entry name" value="PPM-type_phosphatase-like_dom"/>
</dbReference>
<evidence type="ECO:0000313" key="3">
    <source>
        <dbReference type="Proteomes" id="UP000002061"/>
    </source>
</evidence>
<dbReference type="Pfam" id="PF13672">
    <property type="entry name" value="PP2C_2"/>
    <property type="match status" value="1"/>
</dbReference>